<dbReference type="InterPro" id="IPR011335">
    <property type="entry name" value="Restrct_endonuc-II-like"/>
</dbReference>
<dbReference type="AlphaFoldDB" id="A0AAX0WMJ2"/>
<name>A0AAX0WMJ2_9BACT</name>
<dbReference type="GO" id="GO:0009036">
    <property type="term" value="F:type II site-specific deoxyribonuclease activity"/>
    <property type="evidence" value="ECO:0007669"/>
    <property type="project" value="InterPro"/>
</dbReference>
<dbReference type="Proteomes" id="UP000236075">
    <property type="component" value="Unassembled WGS sequence"/>
</dbReference>
<proteinExistence type="predicted"/>
<gene>
    <name evidence="1" type="ORF">CXT95_03960</name>
</gene>
<dbReference type="CDD" id="cd22336">
    <property type="entry name" value="MunI-like"/>
    <property type="match status" value="1"/>
</dbReference>
<accession>A0AAX0WMJ2</accession>
<organism evidence="1 2">
    <name type="scientific">Akkermansia muciniphila</name>
    <dbReference type="NCBI Taxonomy" id="239935"/>
    <lineage>
        <taxon>Bacteria</taxon>
        <taxon>Pseudomonadati</taxon>
        <taxon>Verrucomicrobiota</taxon>
        <taxon>Verrucomicrobiia</taxon>
        <taxon>Verrucomicrobiales</taxon>
        <taxon>Akkermansiaceae</taxon>
        <taxon>Akkermansia</taxon>
    </lineage>
</organism>
<evidence type="ECO:0000313" key="1">
    <source>
        <dbReference type="EMBL" id="PND03939.1"/>
    </source>
</evidence>
<evidence type="ECO:0000313" key="2">
    <source>
        <dbReference type="Proteomes" id="UP000236075"/>
    </source>
</evidence>
<comment type="caution">
    <text evidence="1">The sequence shown here is derived from an EMBL/GenBank/DDBJ whole genome shotgun (WGS) entry which is preliminary data.</text>
</comment>
<keyword evidence="1" id="KW-0378">Hydrolase</keyword>
<reference evidence="1 2" key="1">
    <citation type="journal article" date="2017" name="BMC Genomics">
        <title>Genome sequencing of 39 Akkermansia muciniphila isolates reveals its population structure, genomic and functional diverisity, and global distribution in mammalian gut microbiotas.</title>
        <authorList>
            <person name="Guo X."/>
            <person name="Li S."/>
            <person name="Zhang J."/>
            <person name="Wu F."/>
            <person name="Li X."/>
            <person name="Wu D."/>
            <person name="Zhang M."/>
            <person name="Ou Z."/>
            <person name="Jie Z."/>
            <person name="Yan Q."/>
            <person name="Li P."/>
            <person name="Yi J."/>
            <person name="Peng Y."/>
        </authorList>
    </citation>
    <scope>NUCLEOTIDE SEQUENCE [LARGE SCALE GENOMIC DNA]</scope>
    <source>
        <strain evidence="1 2">GP28</strain>
    </source>
</reference>
<sequence>MATQELRKRANWQTISGAKALGTEKLFQKSLQTALDSVYPGQFVVDRHPKEFGDIYSTYDLPEELCNKIYNINVTAKKANGKPKYKWGISMDFAIRNITNGKVLFGEIKRQDGWVETTNMQAGRGNAHERSCKYFTPGLMKVIRETGGLSDEILPFWLVIVGDITRDPRRNREIAFWFQNYTKNYYMWRDTDDVGDMLDFFENNLLSYLL</sequence>
<keyword evidence="1" id="KW-0255">Endonuclease</keyword>
<dbReference type="GO" id="GO:0003677">
    <property type="term" value="F:DNA binding"/>
    <property type="evidence" value="ECO:0007669"/>
    <property type="project" value="InterPro"/>
</dbReference>
<dbReference type="GO" id="GO:0009307">
    <property type="term" value="P:DNA restriction-modification system"/>
    <property type="evidence" value="ECO:0007669"/>
    <property type="project" value="InterPro"/>
</dbReference>
<dbReference type="RefSeq" id="WP_102748146.1">
    <property type="nucleotide sequence ID" value="NZ_CP085979.1"/>
</dbReference>
<dbReference type="Gene3D" id="3.40.580.10">
    <property type="entry name" value="Eco RI Endonuclease, subunit A"/>
    <property type="match status" value="1"/>
</dbReference>
<protein>
    <submittedName>
        <fullName evidence="1">Restriction endonuclease</fullName>
    </submittedName>
</protein>
<dbReference type="InterPro" id="IPR022725">
    <property type="entry name" value="Restrct_endonuc_II_MunI"/>
</dbReference>
<dbReference type="SUPFAM" id="SSF52980">
    <property type="entry name" value="Restriction endonuclease-like"/>
    <property type="match status" value="1"/>
</dbReference>
<keyword evidence="1" id="KW-0540">Nuclease</keyword>
<dbReference type="EMBL" id="PJLB01000005">
    <property type="protein sequence ID" value="PND03939.1"/>
    <property type="molecule type" value="Genomic_DNA"/>
</dbReference>
<dbReference type="Pfam" id="PF11407">
    <property type="entry name" value="RestrictionMunI"/>
    <property type="match status" value="1"/>
</dbReference>
<dbReference type="InterPro" id="IPR011336">
    <property type="entry name" value="Restrct_endonuc_II_EcoRI/MunI"/>
</dbReference>